<organism evidence="6 7">
    <name type="scientific">Solanum tuberosum</name>
    <name type="common">Potato</name>
    <dbReference type="NCBI Taxonomy" id="4113"/>
    <lineage>
        <taxon>Eukaryota</taxon>
        <taxon>Viridiplantae</taxon>
        <taxon>Streptophyta</taxon>
        <taxon>Embryophyta</taxon>
        <taxon>Tracheophyta</taxon>
        <taxon>Spermatophyta</taxon>
        <taxon>Magnoliopsida</taxon>
        <taxon>eudicotyledons</taxon>
        <taxon>Gunneridae</taxon>
        <taxon>Pentapetalae</taxon>
        <taxon>asterids</taxon>
        <taxon>lamiids</taxon>
        <taxon>Solanales</taxon>
        <taxon>Solanaceae</taxon>
        <taxon>Solanoideae</taxon>
        <taxon>Solaneae</taxon>
        <taxon>Solanum</taxon>
    </lineage>
</organism>
<keyword evidence="2" id="KW-0812">Transmembrane</keyword>
<reference evidence="6" key="2">
    <citation type="submission" date="2015-06" db="UniProtKB">
        <authorList>
            <consortium name="EnsemblPlants"/>
        </authorList>
    </citation>
    <scope>IDENTIFICATION</scope>
    <source>
        <strain evidence="6">DM1-3 516 R44</strain>
    </source>
</reference>
<reference evidence="7" key="1">
    <citation type="journal article" date="2011" name="Nature">
        <title>Genome sequence and analysis of the tuber crop potato.</title>
        <authorList>
            <consortium name="The Potato Genome Sequencing Consortium"/>
        </authorList>
    </citation>
    <scope>NUCLEOTIDE SEQUENCE [LARGE SCALE GENOMIC DNA]</scope>
    <source>
        <strain evidence="7">cv. DM1-3 516 R44</strain>
    </source>
</reference>
<dbReference type="SUPFAM" id="SSF53822">
    <property type="entry name" value="Periplasmic binding protein-like I"/>
    <property type="match status" value="1"/>
</dbReference>
<dbReference type="Pfam" id="PF01094">
    <property type="entry name" value="ANF_receptor"/>
    <property type="match status" value="1"/>
</dbReference>
<dbReference type="Gramene" id="PGSC0003DMT400014164">
    <property type="protein sequence ID" value="PGSC0003DMT400014164"/>
    <property type="gene ID" value="PGSC0003DMG400005556"/>
</dbReference>
<feature type="domain" description="Receptor ligand binding region" evidence="5">
    <location>
        <begin position="20"/>
        <end position="139"/>
    </location>
</feature>
<evidence type="ECO:0000313" key="6">
    <source>
        <dbReference type="EnsemblPlants" id="PGSC0003DMT400014164"/>
    </source>
</evidence>
<keyword evidence="4" id="KW-0472">Membrane</keyword>
<sequence length="144" mass="16892">MASYGTNLHRQSIRRRNNPFFSRRIGEINTRIPYRSVIFEFTTLDQIKSELLKLMNMQARVFIVHMSISLGSKLFALAKEIGMMSEGFVWIVTDAMANQLNLMDVSVIESMEVKPYVPKSNKVEDFIQRWKMKFRKENPRIVDV</sequence>
<dbReference type="eggNOG" id="KOG1052">
    <property type="taxonomic scope" value="Eukaryota"/>
</dbReference>
<name>M1A3T1_SOLTU</name>
<dbReference type="InterPro" id="IPR001828">
    <property type="entry name" value="ANF_lig-bd_rcpt"/>
</dbReference>
<keyword evidence="3" id="KW-1133">Transmembrane helix</keyword>
<evidence type="ECO:0000256" key="2">
    <source>
        <dbReference type="ARBA" id="ARBA00022692"/>
    </source>
</evidence>
<dbReference type="SMR" id="M1A3T1"/>
<dbReference type="Proteomes" id="UP000011115">
    <property type="component" value="Unassembled WGS sequence"/>
</dbReference>
<dbReference type="GO" id="GO:0016020">
    <property type="term" value="C:membrane"/>
    <property type="evidence" value="ECO:0007669"/>
    <property type="project" value="UniProtKB-SubCell"/>
</dbReference>
<evidence type="ECO:0000256" key="1">
    <source>
        <dbReference type="ARBA" id="ARBA00004370"/>
    </source>
</evidence>
<accession>M1A3T1</accession>
<dbReference type="PANTHER" id="PTHR34836:SF1">
    <property type="entry name" value="OS09G0428600 PROTEIN"/>
    <property type="match status" value="1"/>
</dbReference>
<dbReference type="InterPro" id="IPR028082">
    <property type="entry name" value="Peripla_BP_I"/>
</dbReference>
<dbReference type="EnsemblPlants" id="PGSC0003DMT400014164">
    <property type="protein sequence ID" value="PGSC0003DMT400014164"/>
    <property type="gene ID" value="PGSC0003DMG400005556"/>
</dbReference>
<keyword evidence="7" id="KW-1185">Reference proteome</keyword>
<protein>
    <submittedName>
        <fullName evidence="6">Glutamate receptor 2 plant</fullName>
    </submittedName>
</protein>
<evidence type="ECO:0000313" key="7">
    <source>
        <dbReference type="Proteomes" id="UP000011115"/>
    </source>
</evidence>
<evidence type="ECO:0000256" key="4">
    <source>
        <dbReference type="ARBA" id="ARBA00023136"/>
    </source>
</evidence>
<proteinExistence type="predicted"/>
<evidence type="ECO:0000259" key="5">
    <source>
        <dbReference type="Pfam" id="PF01094"/>
    </source>
</evidence>
<dbReference type="AlphaFoldDB" id="M1A3T1"/>
<evidence type="ECO:0000256" key="3">
    <source>
        <dbReference type="ARBA" id="ARBA00022989"/>
    </source>
</evidence>
<comment type="subcellular location">
    <subcellularLocation>
        <location evidence="1">Membrane</location>
    </subcellularLocation>
</comment>
<dbReference type="PANTHER" id="PTHR34836">
    <property type="entry name" value="OS06G0188250 PROTEIN"/>
    <property type="match status" value="1"/>
</dbReference>
<dbReference type="HOGENOM" id="CLU_1799861_0_0_1"/>
<dbReference type="InParanoid" id="M1A3T1"/>
<dbReference type="OMA" id="IVHMSIS"/>
<dbReference type="InterPro" id="IPR015683">
    <property type="entry name" value="Ionotropic_Glu_rcpt"/>
</dbReference>
<dbReference type="Gene3D" id="3.40.50.2300">
    <property type="match status" value="1"/>
</dbReference>
<dbReference type="PaxDb" id="4113-PGSC0003DMT400014164"/>